<evidence type="ECO:0000313" key="3">
    <source>
        <dbReference type="EMBL" id="HJB07647.1"/>
    </source>
</evidence>
<dbReference type="Gene3D" id="2.30.30.320">
    <property type="entry name" value="DUF1653-like domain"/>
    <property type="match status" value="1"/>
</dbReference>
<dbReference type="Proteomes" id="UP000886804">
    <property type="component" value="Unassembled WGS sequence"/>
</dbReference>
<accession>A0A9D2L7W1</accession>
<organism evidence="3 4">
    <name type="scientific">Candidatus Enterocloster faecavium</name>
    <dbReference type="NCBI Taxonomy" id="2838560"/>
    <lineage>
        <taxon>Bacteria</taxon>
        <taxon>Bacillati</taxon>
        <taxon>Bacillota</taxon>
        <taxon>Clostridia</taxon>
        <taxon>Lachnospirales</taxon>
        <taxon>Lachnospiraceae</taxon>
        <taxon>Enterocloster</taxon>
    </lineage>
</organism>
<evidence type="ECO:0000259" key="2">
    <source>
        <dbReference type="Pfam" id="PF07866"/>
    </source>
</evidence>
<dbReference type="AlphaFoldDB" id="A0A9D2L7W1"/>
<evidence type="ECO:0000256" key="1">
    <source>
        <dbReference type="SAM" id="MobiDB-lite"/>
    </source>
</evidence>
<comment type="caution">
    <text evidence="3">The sequence shown here is derived from an EMBL/GenBank/DDBJ whole genome shotgun (WGS) entry which is preliminary data.</text>
</comment>
<reference evidence="3" key="2">
    <citation type="submission" date="2021-04" db="EMBL/GenBank/DDBJ databases">
        <authorList>
            <person name="Gilroy R."/>
        </authorList>
    </citation>
    <scope>NUCLEOTIDE SEQUENCE</scope>
    <source>
        <strain evidence="3">CHK188-4685</strain>
    </source>
</reference>
<evidence type="ECO:0000313" key="4">
    <source>
        <dbReference type="Proteomes" id="UP000886804"/>
    </source>
</evidence>
<protein>
    <submittedName>
        <fullName evidence="3">DUF1653 domain-containing protein</fullName>
    </submittedName>
</protein>
<reference evidence="3" key="1">
    <citation type="journal article" date="2021" name="PeerJ">
        <title>Extensive microbial diversity within the chicken gut microbiome revealed by metagenomics and culture.</title>
        <authorList>
            <person name="Gilroy R."/>
            <person name="Ravi A."/>
            <person name="Getino M."/>
            <person name="Pursley I."/>
            <person name="Horton D.L."/>
            <person name="Alikhan N.F."/>
            <person name="Baker D."/>
            <person name="Gharbi K."/>
            <person name="Hall N."/>
            <person name="Watson M."/>
            <person name="Adriaenssens E.M."/>
            <person name="Foster-Nyarko E."/>
            <person name="Jarju S."/>
            <person name="Secka A."/>
            <person name="Antonio M."/>
            <person name="Oren A."/>
            <person name="Chaudhuri R.R."/>
            <person name="La Ragione R."/>
            <person name="Hildebrand F."/>
            <person name="Pallen M.J."/>
        </authorList>
    </citation>
    <scope>NUCLEOTIDE SEQUENCE</scope>
    <source>
        <strain evidence="3">CHK188-4685</strain>
    </source>
</reference>
<feature type="domain" description="DUF1653" evidence="2">
    <location>
        <begin position="14"/>
        <end position="77"/>
    </location>
</feature>
<dbReference type="InterPro" id="IPR023387">
    <property type="entry name" value="DUF1653-like_dom"/>
</dbReference>
<gene>
    <name evidence="3" type="ORF">H9716_07230</name>
</gene>
<dbReference type="InterPro" id="IPR037135">
    <property type="entry name" value="DUF1653-like_dom_sf"/>
</dbReference>
<proteinExistence type="predicted"/>
<dbReference type="Pfam" id="PF07866">
    <property type="entry name" value="DUF1653"/>
    <property type="match status" value="1"/>
</dbReference>
<sequence>METKADRTPKPGEIYRHFKNRLYQVIGVARHSETREKMVVYQALYGDFGLYVRPLEMFISPVDREKYPQAAQEYRFERVNPKANPEAGLDGADSEAAEYSEAPQTPNPDLIRFLEAEEMDEKLAALAQLEKSASPADMRGAAAALEIELGEGDVPEQIENIRKFLRIQAKYDGSRLRDR</sequence>
<name>A0A9D2L7W1_9FIRM</name>
<feature type="region of interest" description="Disordered" evidence="1">
    <location>
        <begin position="79"/>
        <end position="107"/>
    </location>
</feature>
<dbReference type="EMBL" id="DWYS01000088">
    <property type="protein sequence ID" value="HJB07647.1"/>
    <property type="molecule type" value="Genomic_DNA"/>
</dbReference>